<evidence type="ECO:0000256" key="8">
    <source>
        <dbReference type="ARBA" id="ARBA00023136"/>
    </source>
</evidence>
<dbReference type="PANTHER" id="PTHR43528">
    <property type="entry name" value="ALPHA-KETOGLUTARATE PERMEASE"/>
    <property type="match status" value="1"/>
</dbReference>
<dbReference type="Proteomes" id="UP000188912">
    <property type="component" value="Chromosome"/>
</dbReference>
<dbReference type="InterPro" id="IPR051084">
    <property type="entry name" value="H+-coupled_symporters"/>
</dbReference>
<dbReference type="KEGG" id="thd:BHV28_10060"/>
<dbReference type="GO" id="GO:0005886">
    <property type="term" value="C:plasma membrane"/>
    <property type="evidence" value="ECO:0007669"/>
    <property type="project" value="UniProtKB-SubCell"/>
</dbReference>
<dbReference type="EMBL" id="CP017315">
    <property type="protein sequence ID" value="AQS41700.1"/>
    <property type="molecule type" value="Genomic_DNA"/>
</dbReference>
<feature type="transmembrane region" description="Helical" evidence="9">
    <location>
        <begin position="50"/>
        <end position="72"/>
    </location>
</feature>
<keyword evidence="5 9" id="KW-0812">Transmembrane</keyword>
<evidence type="ECO:0000256" key="9">
    <source>
        <dbReference type="SAM" id="Phobius"/>
    </source>
</evidence>
<dbReference type="InterPro" id="IPR036259">
    <property type="entry name" value="MFS_trans_sf"/>
</dbReference>
<dbReference type="InterPro" id="IPR020846">
    <property type="entry name" value="MFS_dom"/>
</dbReference>
<feature type="transmembrane region" description="Helical" evidence="9">
    <location>
        <begin position="110"/>
        <end position="127"/>
    </location>
</feature>
<feature type="transmembrane region" description="Helical" evidence="9">
    <location>
        <begin position="160"/>
        <end position="181"/>
    </location>
</feature>
<dbReference type="Pfam" id="PF07690">
    <property type="entry name" value="MFS_1"/>
    <property type="match status" value="1"/>
</dbReference>
<dbReference type="InterPro" id="IPR005829">
    <property type="entry name" value="Sugar_transporter_CS"/>
</dbReference>
<dbReference type="InterPro" id="IPR011701">
    <property type="entry name" value="MFS"/>
</dbReference>
<feature type="transmembrane region" description="Helical" evidence="9">
    <location>
        <begin position="306"/>
        <end position="324"/>
    </location>
</feature>
<dbReference type="AlphaFoldDB" id="A0A1U9JV15"/>
<protein>
    <submittedName>
        <fullName evidence="11">Major facilitator superfamily MFS_1</fullName>
    </submittedName>
</protein>
<evidence type="ECO:0000256" key="2">
    <source>
        <dbReference type="ARBA" id="ARBA00008240"/>
    </source>
</evidence>
<evidence type="ECO:0000313" key="11">
    <source>
        <dbReference type="EMBL" id="AQS41700.1"/>
    </source>
</evidence>
<evidence type="ECO:0000256" key="1">
    <source>
        <dbReference type="ARBA" id="ARBA00004651"/>
    </source>
</evidence>
<gene>
    <name evidence="11" type="ORF">BHV28_10060</name>
</gene>
<accession>A0A1U9JV15</accession>
<dbReference type="PANTHER" id="PTHR43528:SF3">
    <property type="entry name" value="CITRATE-PROTON SYMPORTER"/>
    <property type="match status" value="1"/>
</dbReference>
<dbReference type="GO" id="GO:0015293">
    <property type="term" value="F:symporter activity"/>
    <property type="evidence" value="ECO:0007669"/>
    <property type="project" value="UniProtKB-KW"/>
</dbReference>
<feature type="transmembrane region" description="Helical" evidence="9">
    <location>
        <begin position="278"/>
        <end position="299"/>
    </location>
</feature>
<comment type="similarity">
    <text evidence="2">Belongs to the major facilitator superfamily. Metabolite:H+ Symporter (MHS) family (TC 2.A.1.6) family.</text>
</comment>
<dbReference type="STRING" id="1902579.BHV28_10060"/>
<proteinExistence type="inferred from homology"/>
<keyword evidence="8 9" id="KW-0472">Membrane</keyword>
<dbReference type="PROSITE" id="PS00217">
    <property type="entry name" value="SUGAR_TRANSPORT_2"/>
    <property type="match status" value="1"/>
</dbReference>
<feature type="domain" description="Major facilitator superfamily (MFS) profile" evidence="10">
    <location>
        <begin position="14"/>
        <end position="424"/>
    </location>
</feature>
<keyword evidence="3" id="KW-0813">Transport</keyword>
<comment type="subcellular location">
    <subcellularLocation>
        <location evidence="1">Cell membrane</location>
        <topology evidence="1">Multi-pass membrane protein</topology>
    </subcellularLocation>
</comment>
<dbReference type="Gene3D" id="1.20.1250.20">
    <property type="entry name" value="MFS general substrate transporter like domains"/>
    <property type="match status" value="2"/>
</dbReference>
<feature type="transmembrane region" description="Helical" evidence="9">
    <location>
        <begin position="84"/>
        <end position="104"/>
    </location>
</feature>
<keyword evidence="7 9" id="KW-1133">Transmembrane helix</keyword>
<evidence type="ECO:0000259" key="10">
    <source>
        <dbReference type="PROSITE" id="PS50850"/>
    </source>
</evidence>
<feature type="transmembrane region" description="Helical" evidence="9">
    <location>
        <begin position="187"/>
        <end position="208"/>
    </location>
</feature>
<keyword evidence="6" id="KW-0769">Symport</keyword>
<evidence type="ECO:0000256" key="5">
    <source>
        <dbReference type="ARBA" id="ARBA00022692"/>
    </source>
</evidence>
<evidence type="ECO:0000256" key="3">
    <source>
        <dbReference type="ARBA" id="ARBA00022448"/>
    </source>
</evidence>
<evidence type="ECO:0000256" key="6">
    <source>
        <dbReference type="ARBA" id="ARBA00022847"/>
    </source>
</evidence>
<keyword evidence="4" id="KW-1003">Cell membrane</keyword>
<keyword evidence="12" id="KW-1185">Reference proteome</keyword>
<feature type="transmembrane region" description="Helical" evidence="9">
    <location>
        <begin position="359"/>
        <end position="381"/>
    </location>
</feature>
<reference evidence="11 12" key="2">
    <citation type="journal article" date="2016" name="Sci. Rep.">
        <title>The genome of Rhizobiales bacteria in predatory ants reveals urease gene functions but no genes for nitrogen fixation.</title>
        <authorList>
            <person name="Neuvonen M.M."/>
            <person name="Tamarit D."/>
            <person name="Naslund K."/>
            <person name="Liebig J."/>
            <person name="Feldhaar H."/>
            <person name="Moran N.A."/>
            <person name="Guy L."/>
            <person name="Andersson S.G."/>
        </authorList>
    </citation>
    <scope>NUCLEOTIDE SEQUENCE [LARGE SCALE GENOMIC DNA]</scope>
    <source>
        <strain evidence="11 12">Hsal</strain>
    </source>
</reference>
<name>A0A1U9JV15_9HYPH</name>
<dbReference type="PROSITE" id="PS50850">
    <property type="entry name" value="MFS"/>
    <property type="match status" value="1"/>
</dbReference>
<evidence type="ECO:0000256" key="4">
    <source>
        <dbReference type="ARBA" id="ARBA00022475"/>
    </source>
</evidence>
<evidence type="ECO:0000313" key="12">
    <source>
        <dbReference type="Proteomes" id="UP000188912"/>
    </source>
</evidence>
<feature type="transmembrane region" description="Helical" evidence="9">
    <location>
        <begin position="330"/>
        <end position="347"/>
    </location>
</feature>
<reference evidence="11 12" key="1">
    <citation type="journal article" date="2010" name="Science">
        <title>Genomic comparison of the ants Camponotus floridanus and Harpegnathos saltator.</title>
        <authorList>
            <person name="Bonasio R."/>
            <person name="Zhang G."/>
            <person name="Ye C."/>
            <person name="Mutti N.S."/>
            <person name="Fang X."/>
            <person name="Qin N."/>
            <person name="Donahue G."/>
            <person name="Yang P."/>
            <person name="Li Q."/>
            <person name="Li C."/>
            <person name="Zhang P."/>
            <person name="Huang Z."/>
            <person name="Berger S.L."/>
            <person name="Reinberg D."/>
            <person name="Wang J."/>
            <person name="Liebig J."/>
        </authorList>
    </citation>
    <scope>NUCLEOTIDE SEQUENCE [LARGE SCALE GENOMIC DNA]</scope>
    <source>
        <strain evidence="11 12">Hsal</strain>
    </source>
</reference>
<evidence type="ECO:0000256" key="7">
    <source>
        <dbReference type="ARBA" id="ARBA00022989"/>
    </source>
</evidence>
<dbReference type="SUPFAM" id="SSF103473">
    <property type="entry name" value="MFS general substrate transporter"/>
    <property type="match status" value="1"/>
</dbReference>
<feature type="transmembrane region" description="Helical" evidence="9">
    <location>
        <begin position="241"/>
        <end position="266"/>
    </location>
</feature>
<feature type="transmembrane region" description="Helical" evidence="9">
    <location>
        <begin position="12"/>
        <end position="35"/>
    </location>
</feature>
<sequence length="424" mass="46162">MNTRVLKKKDNVKLVMAASIGNFLEVFDFVVYAFFAKLIGELFFSSSNPLLSSVIVFGVGFVMRPLGSLYLGSYADRHGRKASMLLSIMLMALGSACIAFAPTYQGMESMFSLGIIAPCFIIIGRLLQGFSTGGEIGAATTLLMESASPRSRGFYVSWQFTTQAFAAIAGSALGALLFWGLSDEQMYAWGWRIPFMLSLFIIPVGLYIRKNLDETYVEAERHAKTAQAPIVEILRDHGLQFIASIGMIIPGTMLTFTVTSFMPTFLQEVTTLPPEVTYLISMASNVIVAVANILGGLFYDRLPVRKYAIIGLHLVSIALAGFMFVSTGNIMLFFSLLLLCSFVMGLAQPMKTTLVVEAFPVHVRATAMAVTYSLGVAIFGGTSQPVAVKLMEITGGNPVAPLYYLIPMTLIGVASYLLFKEKRA</sequence>
<feature type="transmembrane region" description="Helical" evidence="9">
    <location>
        <begin position="401"/>
        <end position="419"/>
    </location>
</feature>
<organism evidence="11 12">
    <name type="scientific">Candidatus Tokpelaia hoelldobleri</name>
    <dbReference type="NCBI Taxonomy" id="1902579"/>
    <lineage>
        <taxon>Bacteria</taxon>
        <taxon>Pseudomonadati</taxon>
        <taxon>Pseudomonadota</taxon>
        <taxon>Alphaproteobacteria</taxon>
        <taxon>Hyphomicrobiales</taxon>
        <taxon>Candidatus Tokpelaia</taxon>
    </lineage>
</organism>